<evidence type="ECO:0000313" key="5">
    <source>
        <dbReference type="Proteomes" id="UP001168098"/>
    </source>
</evidence>
<dbReference type="Pfam" id="PF13962">
    <property type="entry name" value="PGG"/>
    <property type="match status" value="1"/>
</dbReference>
<dbReference type="Proteomes" id="UP001168098">
    <property type="component" value="Unassembled WGS sequence"/>
</dbReference>
<sequence>MTTVQTVTSTLLSPNNNDDSPNNTDEYASAVSSPPSLQRISSSDLIYYLKLYKAVLNGNWKSASKLLEDNPNSFSAPIGTDDSPMLHIAVELGEASMGFVEKLVEFMPIDKLDLRDSDGATALFNAARAGNIKAAKLLVNKMPELPNICQNDKLAPLHTAVRYGHKELTLYLLSVTRDDVDPYPFSNIPGFELLRRALMVGFNDVALYLVKRYPDLATCHFNYPHYDDDADDSDEDLTPLTVLAKRPWAFRSGSRFKLWQRMIYHCVPEKLNPFLSQPNRGGMENQVGSYELSTQMCCWTPLFKACRKVNAIFRELVGWLVSPIKHIQETKTMHSQTLQLLNHLCTEVLKNLRAGEIFGQSFITGAKYGIPEILEEIIKSYPFALEYLDEDVLKLAVLNRYEKIFNLICTTGMHRQLIIRTKDDSNVDNILYLVGKLAPPHRLSLVSGAALQMQRELHWFKEIEKYAPRAFSESENKEKKKPKMAFITEHENLIKEGEKWMKGTAKCYTLAAALIATVVFAAAITIPGGNHDDTGIPNFSKEKAFKVFAASDALSLFLSIASVLICLSILTARYAEDDFLFALPRRLIFGLVTLFLSVTFMMIAYSCAIYLLFGEKKAWILISLGALACLPVTLYGILQFPLLFELIYSTYGPGIFGKHIFDTITHFGICIKFMTECIAFTLSLSLSASTNIFS</sequence>
<dbReference type="GO" id="GO:0016020">
    <property type="term" value="C:membrane"/>
    <property type="evidence" value="ECO:0007669"/>
    <property type="project" value="TreeGrafter"/>
</dbReference>
<feature type="transmembrane region" description="Helical" evidence="2">
    <location>
        <begin position="547"/>
        <end position="575"/>
    </location>
</feature>
<dbReference type="InterPro" id="IPR002110">
    <property type="entry name" value="Ankyrin_rpt"/>
</dbReference>
<dbReference type="InterPro" id="IPR036770">
    <property type="entry name" value="Ankyrin_rpt-contain_sf"/>
</dbReference>
<feature type="transmembrane region" description="Helical" evidence="2">
    <location>
        <begin position="619"/>
        <end position="638"/>
    </location>
</feature>
<evidence type="ECO:0000313" key="4">
    <source>
        <dbReference type="EMBL" id="KAJ9672613.1"/>
    </source>
</evidence>
<name>A0AA38YLF1_VITRO</name>
<gene>
    <name evidence="4" type="ORF">PVL29_026010</name>
</gene>
<proteinExistence type="predicted"/>
<dbReference type="EMBL" id="JARBHA010000019">
    <property type="protein sequence ID" value="KAJ9672613.1"/>
    <property type="molecule type" value="Genomic_DNA"/>
</dbReference>
<feature type="region of interest" description="Disordered" evidence="1">
    <location>
        <begin position="1"/>
        <end position="34"/>
    </location>
</feature>
<keyword evidence="2" id="KW-1133">Transmembrane helix</keyword>
<dbReference type="SUPFAM" id="SSF48403">
    <property type="entry name" value="Ankyrin repeat"/>
    <property type="match status" value="1"/>
</dbReference>
<evidence type="ECO:0000259" key="3">
    <source>
        <dbReference type="Pfam" id="PF13962"/>
    </source>
</evidence>
<dbReference type="AlphaFoldDB" id="A0AA38YLF1"/>
<protein>
    <recommendedName>
        <fullName evidence="3">PGG domain-containing protein</fullName>
    </recommendedName>
</protein>
<evidence type="ECO:0000256" key="2">
    <source>
        <dbReference type="SAM" id="Phobius"/>
    </source>
</evidence>
<keyword evidence="2" id="KW-0812">Transmembrane</keyword>
<reference evidence="4 5" key="1">
    <citation type="journal article" date="2023" name="BMC Biotechnol.">
        <title>Vitis rotundifolia cv Carlos genome sequencing.</title>
        <authorList>
            <person name="Huff M."/>
            <person name="Hulse-Kemp A."/>
            <person name="Scheffler B."/>
            <person name="Youngblood R."/>
            <person name="Simpson S."/>
            <person name="Babiker E."/>
            <person name="Staton M."/>
        </authorList>
    </citation>
    <scope>NUCLEOTIDE SEQUENCE [LARGE SCALE GENOMIC DNA]</scope>
    <source>
        <tissue evidence="4">Leaf</tissue>
    </source>
</reference>
<dbReference type="PANTHER" id="PTHR24177:SF292">
    <property type="entry name" value="ANKYRIN REPEAT FAMILY PROTEIN-RELATED"/>
    <property type="match status" value="1"/>
</dbReference>
<feature type="transmembrane region" description="Helical" evidence="2">
    <location>
        <begin position="587"/>
        <end position="613"/>
    </location>
</feature>
<dbReference type="InterPro" id="IPR026961">
    <property type="entry name" value="PGG_dom"/>
</dbReference>
<comment type="caution">
    <text evidence="4">The sequence shown here is derived from an EMBL/GenBank/DDBJ whole genome shotgun (WGS) entry which is preliminary data.</text>
</comment>
<keyword evidence="5" id="KW-1185">Reference proteome</keyword>
<dbReference type="Gene3D" id="1.25.40.20">
    <property type="entry name" value="Ankyrin repeat-containing domain"/>
    <property type="match status" value="1"/>
</dbReference>
<feature type="compositionally biased region" description="Low complexity" evidence="1">
    <location>
        <begin position="1"/>
        <end position="23"/>
    </location>
</feature>
<organism evidence="4 5">
    <name type="scientific">Vitis rotundifolia</name>
    <name type="common">Muscadine grape</name>
    <dbReference type="NCBI Taxonomy" id="103349"/>
    <lineage>
        <taxon>Eukaryota</taxon>
        <taxon>Viridiplantae</taxon>
        <taxon>Streptophyta</taxon>
        <taxon>Embryophyta</taxon>
        <taxon>Tracheophyta</taxon>
        <taxon>Spermatophyta</taxon>
        <taxon>Magnoliopsida</taxon>
        <taxon>eudicotyledons</taxon>
        <taxon>Gunneridae</taxon>
        <taxon>Pentapetalae</taxon>
        <taxon>rosids</taxon>
        <taxon>Vitales</taxon>
        <taxon>Vitaceae</taxon>
        <taxon>Viteae</taxon>
        <taxon>Vitis</taxon>
    </lineage>
</organism>
<feature type="domain" description="PGG" evidence="3">
    <location>
        <begin position="498"/>
        <end position="611"/>
    </location>
</feature>
<dbReference type="SMART" id="SM00248">
    <property type="entry name" value="ANK"/>
    <property type="match status" value="3"/>
</dbReference>
<keyword evidence="2" id="KW-0472">Membrane</keyword>
<evidence type="ECO:0000256" key="1">
    <source>
        <dbReference type="SAM" id="MobiDB-lite"/>
    </source>
</evidence>
<dbReference type="Pfam" id="PF12796">
    <property type="entry name" value="Ank_2"/>
    <property type="match status" value="1"/>
</dbReference>
<feature type="transmembrane region" description="Helical" evidence="2">
    <location>
        <begin position="507"/>
        <end position="527"/>
    </location>
</feature>
<dbReference type="PANTHER" id="PTHR24177">
    <property type="entry name" value="CASKIN"/>
    <property type="match status" value="1"/>
</dbReference>
<accession>A0AA38YLF1</accession>